<gene>
    <name evidence="3" type="ORF">EOE66_05030</name>
</gene>
<reference evidence="3 4" key="1">
    <citation type="submission" date="2019-01" db="EMBL/GenBank/DDBJ databases">
        <authorList>
            <person name="Chen W.-M."/>
        </authorList>
    </citation>
    <scope>NUCLEOTIDE SEQUENCE [LARGE SCALE GENOMIC DNA]</scope>
    <source>
        <strain evidence="3 4">KYPY4</strain>
    </source>
</reference>
<dbReference type="EMBL" id="SACR01000002">
    <property type="protein sequence ID" value="RVU47130.1"/>
    <property type="molecule type" value="Genomic_DNA"/>
</dbReference>
<dbReference type="Pfam" id="PF00817">
    <property type="entry name" value="IMS"/>
    <property type="match status" value="1"/>
</dbReference>
<dbReference type="InterPro" id="IPR050356">
    <property type="entry name" value="SulA_CellDiv_inhibitor"/>
</dbReference>
<evidence type="ECO:0000313" key="4">
    <source>
        <dbReference type="Proteomes" id="UP000285575"/>
    </source>
</evidence>
<feature type="domain" description="UmuC" evidence="2">
    <location>
        <begin position="25"/>
        <end position="146"/>
    </location>
</feature>
<keyword evidence="1" id="KW-0227">DNA damage</keyword>
<evidence type="ECO:0000256" key="1">
    <source>
        <dbReference type="ARBA" id="ARBA00022763"/>
    </source>
</evidence>
<dbReference type="AlphaFoldDB" id="A0A437RK11"/>
<name>A0A437RK11_9BURK</name>
<dbReference type="PANTHER" id="PTHR35369:SF2">
    <property type="entry name" value="BLR3025 PROTEIN"/>
    <property type="match status" value="1"/>
</dbReference>
<organism evidence="3 4">
    <name type="scientific">Rubrivivax rivuli</name>
    <dbReference type="NCBI Taxonomy" id="1862385"/>
    <lineage>
        <taxon>Bacteria</taxon>
        <taxon>Pseudomonadati</taxon>
        <taxon>Pseudomonadota</taxon>
        <taxon>Betaproteobacteria</taxon>
        <taxon>Burkholderiales</taxon>
        <taxon>Sphaerotilaceae</taxon>
        <taxon>Rubrivivax</taxon>
    </lineage>
</organism>
<dbReference type="InterPro" id="IPR043502">
    <property type="entry name" value="DNA/RNA_pol_sf"/>
</dbReference>
<sequence>MLWWALHLPALSLEAFIATLPPEQAARPAALVAAHRVAVVNAEAAACGVRVGMKRATALALASDLLLAEANATRDATALRAVTHTALAYTPAVTLQDRQTVLMEVQGSLRLFGGAAGLQQRLAAALAPLGHRVQMAAAPTAVGAGLLARWYPQPGGANAAAPEGAAAANLLHGPHSTDLTALQALLAGAPVWLLGPGREHWEALQGMGLHTLHDLQQLPRAGLARRFGTEVLDELDRALGQRADPRRWLTLPTVFESRLELFARAETTEQVLHGAGVLLARLLAWAQARQARVGGFTLRMRHERQRQVLQPPTELAVALADPSAELGHLQLLLRERLARVVLTAPTLELQLHCQQLVAGEAPNGELFPTRAGQAEGLVRLLERLRARLGDDQVLRLQPVADHRPECATRTVPAQGGAGAAAGDGPADAHLQATLALAQAQAHGLLPLHRPTWLLPQPQPLSERDAVPWLQGQPLQLLSGPERIETGWWDGEPATRDYYIAQTREGALLWLWHARLPSADEAAPRWFLQGRFG</sequence>
<dbReference type="GO" id="GO:0006281">
    <property type="term" value="P:DNA repair"/>
    <property type="evidence" value="ECO:0007669"/>
    <property type="project" value="InterPro"/>
</dbReference>
<dbReference type="SUPFAM" id="SSF56672">
    <property type="entry name" value="DNA/RNA polymerases"/>
    <property type="match status" value="1"/>
</dbReference>
<dbReference type="CDD" id="cd03468">
    <property type="entry name" value="PolY_like"/>
    <property type="match status" value="1"/>
</dbReference>
<dbReference type="OrthoDB" id="625722at2"/>
<proteinExistence type="predicted"/>
<accession>A0A437RK11</accession>
<dbReference type="Proteomes" id="UP000285575">
    <property type="component" value="Unassembled WGS sequence"/>
</dbReference>
<dbReference type="RefSeq" id="WP_128227598.1">
    <property type="nucleotide sequence ID" value="NZ_SACR01000002.1"/>
</dbReference>
<protein>
    <submittedName>
        <fullName evidence="3">DNA polymerase Y family protein</fullName>
    </submittedName>
</protein>
<keyword evidence="4" id="KW-1185">Reference proteome</keyword>
<comment type="caution">
    <text evidence="3">The sequence shown here is derived from an EMBL/GenBank/DDBJ whole genome shotgun (WGS) entry which is preliminary data.</text>
</comment>
<dbReference type="PANTHER" id="PTHR35369">
    <property type="entry name" value="BLR3025 PROTEIN-RELATED"/>
    <property type="match status" value="1"/>
</dbReference>
<evidence type="ECO:0000259" key="2">
    <source>
        <dbReference type="Pfam" id="PF00817"/>
    </source>
</evidence>
<evidence type="ECO:0000313" key="3">
    <source>
        <dbReference type="EMBL" id="RVU47130.1"/>
    </source>
</evidence>
<dbReference type="InterPro" id="IPR001126">
    <property type="entry name" value="UmuC"/>
</dbReference>